<dbReference type="Proteomes" id="UP000250235">
    <property type="component" value="Unassembled WGS sequence"/>
</dbReference>
<evidence type="ECO:0000313" key="1">
    <source>
        <dbReference type="EMBL" id="KZV27087.1"/>
    </source>
</evidence>
<organism evidence="1 2">
    <name type="scientific">Dorcoceras hygrometricum</name>
    <dbReference type="NCBI Taxonomy" id="472368"/>
    <lineage>
        <taxon>Eukaryota</taxon>
        <taxon>Viridiplantae</taxon>
        <taxon>Streptophyta</taxon>
        <taxon>Embryophyta</taxon>
        <taxon>Tracheophyta</taxon>
        <taxon>Spermatophyta</taxon>
        <taxon>Magnoliopsida</taxon>
        <taxon>eudicotyledons</taxon>
        <taxon>Gunneridae</taxon>
        <taxon>Pentapetalae</taxon>
        <taxon>asterids</taxon>
        <taxon>lamiids</taxon>
        <taxon>Lamiales</taxon>
        <taxon>Gesneriaceae</taxon>
        <taxon>Didymocarpoideae</taxon>
        <taxon>Trichosporeae</taxon>
        <taxon>Loxocarpinae</taxon>
        <taxon>Dorcoceras</taxon>
    </lineage>
</organism>
<dbReference type="AlphaFoldDB" id="A0A2Z7B6A3"/>
<reference evidence="1 2" key="1">
    <citation type="journal article" date="2015" name="Proc. Natl. Acad. Sci. U.S.A.">
        <title>The resurrection genome of Boea hygrometrica: A blueprint for survival of dehydration.</title>
        <authorList>
            <person name="Xiao L."/>
            <person name="Yang G."/>
            <person name="Zhang L."/>
            <person name="Yang X."/>
            <person name="Zhao S."/>
            <person name="Ji Z."/>
            <person name="Zhou Q."/>
            <person name="Hu M."/>
            <person name="Wang Y."/>
            <person name="Chen M."/>
            <person name="Xu Y."/>
            <person name="Jin H."/>
            <person name="Xiao X."/>
            <person name="Hu G."/>
            <person name="Bao F."/>
            <person name="Hu Y."/>
            <person name="Wan P."/>
            <person name="Li L."/>
            <person name="Deng X."/>
            <person name="Kuang T."/>
            <person name="Xiang C."/>
            <person name="Zhu J.K."/>
            <person name="Oliver M.J."/>
            <person name="He Y."/>
        </authorList>
    </citation>
    <scope>NUCLEOTIDE SEQUENCE [LARGE SCALE GENOMIC DNA]</scope>
    <source>
        <strain evidence="2">cv. XS01</strain>
    </source>
</reference>
<evidence type="ECO:0000313" key="2">
    <source>
        <dbReference type="Proteomes" id="UP000250235"/>
    </source>
</evidence>
<name>A0A2Z7B6A3_9LAMI</name>
<proteinExistence type="predicted"/>
<sequence>MAVCSKIGSEETVTSKYVVSLIDLSTDEEEGLYGEARSCGRKTKLGNMGLHSPVPTEKVKRMKFCNVTTTPLKTTELETLPDKVNTKDGQKMRGPIAPIIIDISDDSFG</sequence>
<gene>
    <name evidence="1" type="ORF">F511_14107</name>
</gene>
<accession>A0A2Z7B6A3</accession>
<keyword evidence="2" id="KW-1185">Reference proteome</keyword>
<protein>
    <submittedName>
        <fullName evidence="1">Uncharacterized protein</fullName>
    </submittedName>
</protein>
<dbReference type="EMBL" id="KV010687">
    <property type="protein sequence ID" value="KZV27087.1"/>
    <property type="molecule type" value="Genomic_DNA"/>
</dbReference>